<dbReference type="GO" id="GO:0003677">
    <property type="term" value="F:DNA binding"/>
    <property type="evidence" value="ECO:0007669"/>
    <property type="project" value="UniProtKB-UniRule"/>
</dbReference>
<dbReference type="EMBL" id="FMZB01000001">
    <property type="protein sequence ID" value="SDC14254.1"/>
    <property type="molecule type" value="Genomic_DNA"/>
</dbReference>
<dbReference type="InterPro" id="IPR009057">
    <property type="entry name" value="Homeodomain-like_sf"/>
</dbReference>
<sequence length="185" mass="21737">MKEIIREVAVRHFNAFGYEGVKMNKIAEEVGIRKQSLSYHYPTKSDLLLDTYKQIVNEEISFIEDFFTKKDIGIKELLLLLLKETEYRYYKQPNVAFLQIMSFQAPVEYSDIVISYYREYLHIFKQNLIQISSKSNSFTCTPEEFAVGFITIFDGLIIQLVYEDSRSFKYASQSSFSIFWKGITS</sequence>
<evidence type="ECO:0000256" key="2">
    <source>
        <dbReference type="PROSITE-ProRule" id="PRU00335"/>
    </source>
</evidence>
<organism evidence="4 5">
    <name type="scientific">Terribacillus halophilus</name>
    <dbReference type="NCBI Taxonomy" id="361279"/>
    <lineage>
        <taxon>Bacteria</taxon>
        <taxon>Bacillati</taxon>
        <taxon>Bacillota</taxon>
        <taxon>Bacilli</taxon>
        <taxon>Bacillales</taxon>
        <taxon>Bacillaceae</taxon>
        <taxon>Terribacillus</taxon>
    </lineage>
</organism>
<evidence type="ECO:0000313" key="5">
    <source>
        <dbReference type="Proteomes" id="UP000198666"/>
    </source>
</evidence>
<dbReference type="AlphaFoldDB" id="A0A1G6J5T5"/>
<protein>
    <submittedName>
        <fullName evidence="4">DNA-binding transcriptional regulator, AcrR family</fullName>
    </submittedName>
</protein>
<dbReference type="SUPFAM" id="SSF46689">
    <property type="entry name" value="Homeodomain-like"/>
    <property type="match status" value="1"/>
</dbReference>
<proteinExistence type="predicted"/>
<dbReference type="OrthoDB" id="509229at2"/>
<dbReference type="RefSeq" id="WP_093725609.1">
    <property type="nucleotide sequence ID" value="NZ_FMZB01000001.1"/>
</dbReference>
<name>A0A1G6J5T5_9BACI</name>
<dbReference type="Gene3D" id="1.10.357.10">
    <property type="entry name" value="Tetracycline Repressor, domain 2"/>
    <property type="match status" value="1"/>
</dbReference>
<reference evidence="5" key="1">
    <citation type="submission" date="2016-10" db="EMBL/GenBank/DDBJ databases">
        <authorList>
            <person name="Varghese N."/>
            <person name="Submissions S."/>
        </authorList>
    </citation>
    <scope>NUCLEOTIDE SEQUENCE [LARGE SCALE GENOMIC DNA]</scope>
    <source>
        <strain evidence="5">DSM 21620</strain>
    </source>
</reference>
<gene>
    <name evidence="4" type="ORF">SAMN05421663_101490</name>
</gene>
<keyword evidence="1 2" id="KW-0238">DNA-binding</keyword>
<dbReference type="InterPro" id="IPR001647">
    <property type="entry name" value="HTH_TetR"/>
</dbReference>
<dbReference type="STRING" id="361279.SAMN05421663_101490"/>
<evidence type="ECO:0000256" key="1">
    <source>
        <dbReference type="ARBA" id="ARBA00023125"/>
    </source>
</evidence>
<dbReference type="Pfam" id="PF00440">
    <property type="entry name" value="TetR_N"/>
    <property type="match status" value="1"/>
</dbReference>
<evidence type="ECO:0000313" key="4">
    <source>
        <dbReference type="EMBL" id="SDC14254.1"/>
    </source>
</evidence>
<feature type="DNA-binding region" description="H-T-H motif" evidence="2">
    <location>
        <begin position="22"/>
        <end position="41"/>
    </location>
</feature>
<dbReference type="Proteomes" id="UP000198666">
    <property type="component" value="Unassembled WGS sequence"/>
</dbReference>
<evidence type="ECO:0000259" key="3">
    <source>
        <dbReference type="PROSITE" id="PS50977"/>
    </source>
</evidence>
<accession>A0A1G6J5T5</accession>
<feature type="domain" description="HTH tetR-type" evidence="3">
    <location>
        <begin position="1"/>
        <end position="59"/>
    </location>
</feature>
<keyword evidence="5" id="KW-1185">Reference proteome</keyword>
<dbReference type="Gene3D" id="1.10.10.60">
    <property type="entry name" value="Homeodomain-like"/>
    <property type="match status" value="1"/>
</dbReference>
<dbReference type="PROSITE" id="PS50977">
    <property type="entry name" value="HTH_TETR_2"/>
    <property type="match status" value="1"/>
</dbReference>